<accession>A0A660C6B2</accession>
<dbReference type="Gene3D" id="1.10.10.10">
    <property type="entry name" value="Winged helix-like DNA-binding domain superfamily/Winged helix DNA-binding domain"/>
    <property type="match status" value="1"/>
</dbReference>
<dbReference type="PROSITE" id="PS50949">
    <property type="entry name" value="HTH_GNTR"/>
    <property type="match status" value="1"/>
</dbReference>
<dbReference type="InterPro" id="IPR011711">
    <property type="entry name" value="GntR_C"/>
</dbReference>
<name>A0A660C6B2_9PSEU</name>
<dbReference type="SUPFAM" id="SSF48008">
    <property type="entry name" value="GntR ligand-binding domain-like"/>
    <property type="match status" value="1"/>
</dbReference>
<dbReference type="InterPro" id="IPR036390">
    <property type="entry name" value="WH_DNA-bd_sf"/>
</dbReference>
<keyword evidence="3" id="KW-0804">Transcription</keyword>
<dbReference type="SMART" id="SM00895">
    <property type="entry name" value="FCD"/>
    <property type="match status" value="1"/>
</dbReference>
<dbReference type="InterPro" id="IPR036388">
    <property type="entry name" value="WH-like_DNA-bd_sf"/>
</dbReference>
<keyword evidence="1" id="KW-0805">Transcription regulation</keyword>
<gene>
    <name evidence="6" type="ORF">JD82_00963</name>
</gene>
<protein>
    <submittedName>
        <fullName evidence="6">DNA-binding GntR family transcriptional regulator</fullName>
    </submittedName>
</protein>
<evidence type="ECO:0000313" key="7">
    <source>
        <dbReference type="Proteomes" id="UP000317303"/>
    </source>
</evidence>
<dbReference type="EMBL" id="VLJV01000001">
    <property type="protein sequence ID" value="TWH19140.1"/>
    <property type="molecule type" value="Genomic_DNA"/>
</dbReference>
<organism evidence="6 7">
    <name type="scientific">Prauserella rugosa</name>
    <dbReference type="NCBI Taxonomy" id="43354"/>
    <lineage>
        <taxon>Bacteria</taxon>
        <taxon>Bacillati</taxon>
        <taxon>Actinomycetota</taxon>
        <taxon>Actinomycetes</taxon>
        <taxon>Pseudonocardiales</taxon>
        <taxon>Pseudonocardiaceae</taxon>
        <taxon>Prauserella</taxon>
    </lineage>
</organism>
<keyword evidence="2 6" id="KW-0238">DNA-binding</keyword>
<evidence type="ECO:0000313" key="6">
    <source>
        <dbReference type="EMBL" id="TWH19140.1"/>
    </source>
</evidence>
<evidence type="ECO:0000256" key="1">
    <source>
        <dbReference type="ARBA" id="ARBA00023015"/>
    </source>
</evidence>
<dbReference type="InterPro" id="IPR008920">
    <property type="entry name" value="TF_FadR/GntR_C"/>
</dbReference>
<dbReference type="PANTHER" id="PTHR43537:SF24">
    <property type="entry name" value="GLUCONATE OPERON TRANSCRIPTIONAL REPRESSOR"/>
    <property type="match status" value="1"/>
</dbReference>
<dbReference type="SUPFAM" id="SSF46785">
    <property type="entry name" value="Winged helix' DNA-binding domain"/>
    <property type="match status" value="1"/>
</dbReference>
<dbReference type="InterPro" id="IPR000524">
    <property type="entry name" value="Tscrpt_reg_HTH_GntR"/>
</dbReference>
<dbReference type="CDD" id="cd07377">
    <property type="entry name" value="WHTH_GntR"/>
    <property type="match status" value="1"/>
</dbReference>
<dbReference type="PANTHER" id="PTHR43537">
    <property type="entry name" value="TRANSCRIPTIONAL REGULATOR, GNTR FAMILY"/>
    <property type="match status" value="1"/>
</dbReference>
<keyword evidence="7" id="KW-1185">Reference proteome</keyword>
<comment type="caution">
    <text evidence="6">The sequence shown here is derived from an EMBL/GenBank/DDBJ whole genome shotgun (WGS) entry which is preliminary data.</text>
</comment>
<dbReference type="Gene3D" id="1.20.120.530">
    <property type="entry name" value="GntR ligand-binding domain-like"/>
    <property type="match status" value="1"/>
</dbReference>
<dbReference type="SMART" id="SM00345">
    <property type="entry name" value="HTH_GNTR"/>
    <property type="match status" value="1"/>
</dbReference>
<dbReference type="GO" id="GO:0003677">
    <property type="term" value="F:DNA binding"/>
    <property type="evidence" value="ECO:0007669"/>
    <property type="project" value="UniProtKB-KW"/>
</dbReference>
<evidence type="ECO:0000256" key="3">
    <source>
        <dbReference type="ARBA" id="ARBA00023163"/>
    </source>
</evidence>
<dbReference type="RefSeq" id="WP_051757857.1">
    <property type="nucleotide sequence ID" value="NZ_JOIJ01000009.1"/>
</dbReference>
<evidence type="ECO:0000259" key="5">
    <source>
        <dbReference type="PROSITE" id="PS50949"/>
    </source>
</evidence>
<dbReference type="AlphaFoldDB" id="A0A660C6B2"/>
<dbReference type="Proteomes" id="UP000317303">
    <property type="component" value="Unassembled WGS sequence"/>
</dbReference>
<feature type="region of interest" description="Disordered" evidence="4">
    <location>
        <begin position="1"/>
        <end position="24"/>
    </location>
</feature>
<reference evidence="6 7" key="1">
    <citation type="submission" date="2019-07" db="EMBL/GenBank/DDBJ databases">
        <title>R&amp;d 2014.</title>
        <authorList>
            <person name="Klenk H.-P."/>
        </authorList>
    </citation>
    <scope>NUCLEOTIDE SEQUENCE [LARGE SCALE GENOMIC DNA]</scope>
    <source>
        <strain evidence="6 7">DSM 43194</strain>
    </source>
</reference>
<dbReference type="Pfam" id="PF07729">
    <property type="entry name" value="FCD"/>
    <property type="match status" value="1"/>
</dbReference>
<evidence type="ECO:0000256" key="4">
    <source>
        <dbReference type="SAM" id="MobiDB-lite"/>
    </source>
</evidence>
<feature type="domain" description="HTH gntR-type" evidence="5">
    <location>
        <begin position="25"/>
        <end position="92"/>
    </location>
</feature>
<dbReference type="Pfam" id="PF00392">
    <property type="entry name" value="GntR"/>
    <property type="match status" value="1"/>
</dbReference>
<dbReference type="GO" id="GO:0003700">
    <property type="term" value="F:DNA-binding transcription factor activity"/>
    <property type="evidence" value="ECO:0007669"/>
    <property type="project" value="InterPro"/>
</dbReference>
<proteinExistence type="predicted"/>
<evidence type="ECO:0000256" key="2">
    <source>
        <dbReference type="ARBA" id="ARBA00023125"/>
    </source>
</evidence>
<sequence length="237" mass="25619">MSENAGQAPRRRAGAARGGPFGEKQQLSERVAAYVREGIMVGEFPPGEFVRTEHLAAQLGVSQTPVREALMILHSEGSVRWEPRRGYRVVALTARDVRDLFHVQAYIAGELAARAATHLDGAEIARLEAVQSELVEAEGAGDTELVDRLNHEIHRTVNKASGSMRMASLLNLTVNYVPLRFFGTIEGWPSASVHDHGAVLSAFAARDADAARAAMVAHIEHIGELLVAHLAKHGIVS</sequence>